<dbReference type="OrthoDB" id="5307922at2759"/>
<evidence type="ECO:0008006" key="3">
    <source>
        <dbReference type="Google" id="ProtNLM"/>
    </source>
</evidence>
<dbReference type="EMBL" id="KV878585">
    <property type="protein sequence ID" value="OJJ60259.1"/>
    <property type="molecule type" value="Genomic_DNA"/>
</dbReference>
<evidence type="ECO:0000313" key="2">
    <source>
        <dbReference type="Proteomes" id="UP000184356"/>
    </source>
</evidence>
<dbReference type="RefSeq" id="XP_040704065.1">
    <property type="nucleotide sequence ID" value="XM_040843465.1"/>
</dbReference>
<dbReference type="VEuPathDB" id="FungiDB:ASPSYDRAFT_176892"/>
<dbReference type="InterPro" id="IPR051288">
    <property type="entry name" value="Serum_paraoxonase/arylesterase"/>
</dbReference>
<dbReference type="PANTHER" id="PTHR11799:SF30">
    <property type="entry name" value="SERUM PARAOXONASE_ARYLESTERASE 2"/>
    <property type="match status" value="1"/>
</dbReference>
<keyword evidence="2" id="KW-1185">Reference proteome</keyword>
<proteinExistence type="predicted"/>
<accession>A0A1L9TLF3</accession>
<gene>
    <name evidence="1" type="ORF">ASPSYDRAFT_176892</name>
</gene>
<name>A0A1L9TLF3_9EURO</name>
<evidence type="ECO:0000313" key="1">
    <source>
        <dbReference type="EMBL" id="OJJ60259.1"/>
    </source>
</evidence>
<dbReference type="SUPFAM" id="SSF63829">
    <property type="entry name" value="Calcium-dependent phosphotriesterase"/>
    <property type="match status" value="1"/>
</dbReference>
<organism evidence="1 2">
    <name type="scientific">Aspergillus sydowii CBS 593.65</name>
    <dbReference type="NCBI Taxonomy" id="1036612"/>
    <lineage>
        <taxon>Eukaryota</taxon>
        <taxon>Fungi</taxon>
        <taxon>Dikarya</taxon>
        <taxon>Ascomycota</taxon>
        <taxon>Pezizomycotina</taxon>
        <taxon>Eurotiomycetes</taxon>
        <taxon>Eurotiomycetidae</taxon>
        <taxon>Eurotiales</taxon>
        <taxon>Aspergillaceae</taxon>
        <taxon>Aspergillus</taxon>
        <taxon>Aspergillus subgen. Nidulantes</taxon>
    </lineage>
</organism>
<protein>
    <recommendedName>
        <fullName evidence="3">Calcium-dependent phosphotriesterase</fullName>
    </recommendedName>
</protein>
<dbReference type="Gene3D" id="2.120.10.30">
    <property type="entry name" value="TolB, C-terminal domain"/>
    <property type="match status" value="1"/>
</dbReference>
<dbReference type="GeneID" id="63759538"/>
<dbReference type="PANTHER" id="PTHR11799">
    <property type="entry name" value="PARAOXONASE"/>
    <property type="match status" value="1"/>
</dbReference>
<dbReference type="Proteomes" id="UP000184356">
    <property type="component" value="Unassembled WGS sequence"/>
</dbReference>
<dbReference type="AlphaFoldDB" id="A0A1L9TLF3"/>
<sequence>MSSFRTLSRFAIATLFLAWSFPYLHGRLRVLTLLFSNNPNNLPELNKFSTSSVKFQNKLRNCEDGIIIDEDALAILSCDPGRDLWNTVMGTFHPDRDAIPNGKLWIYRYELPEESSKRALFPIEFDLSAYEGKFSFHPLGVEYHRESGTLVVCNHHIEGSRIEVFTLTINPNGAVAKHTRSIIHPLLSTPNSVVPLNRDEFYVTNDHYFRRRYYPALAVTETYSGIPGGTVAYVNLAAEPIEVKTVARGPFVNGVTLLNKSTVAVALSGAAEVRLYHRHEDNSLKQVDAIRLRFVPDNLSTDKDGSLLIAGHPHPPSLDKTVHARTECKGVDGVVPQECWTSTSPSWVERWTPARGLETLYVSSKGYGSSATAAKDAVRNVGIVTGLYENGILVWKE</sequence>
<dbReference type="InterPro" id="IPR011042">
    <property type="entry name" value="6-blade_b-propeller_TolB-like"/>
</dbReference>
<reference evidence="2" key="1">
    <citation type="journal article" date="2017" name="Genome Biol.">
        <title>Comparative genomics reveals high biological diversity and specific adaptations in the industrially and medically important fungal genus Aspergillus.</title>
        <authorList>
            <person name="de Vries R.P."/>
            <person name="Riley R."/>
            <person name="Wiebenga A."/>
            <person name="Aguilar-Osorio G."/>
            <person name="Amillis S."/>
            <person name="Uchima C.A."/>
            <person name="Anderluh G."/>
            <person name="Asadollahi M."/>
            <person name="Askin M."/>
            <person name="Barry K."/>
            <person name="Battaglia E."/>
            <person name="Bayram O."/>
            <person name="Benocci T."/>
            <person name="Braus-Stromeyer S.A."/>
            <person name="Caldana C."/>
            <person name="Canovas D."/>
            <person name="Cerqueira G.C."/>
            <person name="Chen F."/>
            <person name="Chen W."/>
            <person name="Choi C."/>
            <person name="Clum A."/>
            <person name="Dos Santos R.A."/>
            <person name="Damasio A.R."/>
            <person name="Diallinas G."/>
            <person name="Emri T."/>
            <person name="Fekete E."/>
            <person name="Flipphi M."/>
            <person name="Freyberg S."/>
            <person name="Gallo A."/>
            <person name="Gournas C."/>
            <person name="Habgood R."/>
            <person name="Hainaut M."/>
            <person name="Harispe M.L."/>
            <person name="Henrissat B."/>
            <person name="Hilden K.S."/>
            <person name="Hope R."/>
            <person name="Hossain A."/>
            <person name="Karabika E."/>
            <person name="Karaffa L."/>
            <person name="Karanyi Z."/>
            <person name="Krasevec N."/>
            <person name="Kuo A."/>
            <person name="Kusch H."/>
            <person name="LaButti K."/>
            <person name="Lagendijk E.L."/>
            <person name="Lapidus A."/>
            <person name="Levasseur A."/>
            <person name="Lindquist E."/>
            <person name="Lipzen A."/>
            <person name="Logrieco A.F."/>
            <person name="MacCabe A."/>
            <person name="Maekelae M.R."/>
            <person name="Malavazi I."/>
            <person name="Melin P."/>
            <person name="Meyer V."/>
            <person name="Mielnichuk N."/>
            <person name="Miskei M."/>
            <person name="Molnar A.P."/>
            <person name="Mule G."/>
            <person name="Ngan C.Y."/>
            <person name="Orejas M."/>
            <person name="Orosz E."/>
            <person name="Ouedraogo J.P."/>
            <person name="Overkamp K.M."/>
            <person name="Park H.-S."/>
            <person name="Perrone G."/>
            <person name="Piumi F."/>
            <person name="Punt P.J."/>
            <person name="Ram A.F."/>
            <person name="Ramon A."/>
            <person name="Rauscher S."/>
            <person name="Record E."/>
            <person name="Riano-Pachon D.M."/>
            <person name="Robert V."/>
            <person name="Roehrig J."/>
            <person name="Ruller R."/>
            <person name="Salamov A."/>
            <person name="Salih N.S."/>
            <person name="Samson R.A."/>
            <person name="Sandor E."/>
            <person name="Sanguinetti M."/>
            <person name="Schuetze T."/>
            <person name="Sepcic K."/>
            <person name="Shelest E."/>
            <person name="Sherlock G."/>
            <person name="Sophianopoulou V."/>
            <person name="Squina F.M."/>
            <person name="Sun H."/>
            <person name="Susca A."/>
            <person name="Todd R.B."/>
            <person name="Tsang A."/>
            <person name="Unkles S.E."/>
            <person name="van de Wiele N."/>
            <person name="van Rossen-Uffink D."/>
            <person name="Oliveira J.V."/>
            <person name="Vesth T.C."/>
            <person name="Visser J."/>
            <person name="Yu J.-H."/>
            <person name="Zhou M."/>
            <person name="Andersen M.R."/>
            <person name="Archer D.B."/>
            <person name="Baker S.E."/>
            <person name="Benoit I."/>
            <person name="Brakhage A.A."/>
            <person name="Braus G.H."/>
            <person name="Fischer R."/>
            <person name="Frisvad J.C."/>
            <person name="Goldman G.H."/>
            <person name="Houbraken J."/>
            <person name="Oakley B."/>
            <person name="Pocsi I."/>
            <person name="Scazzocchio C."/>
            <person name="Seiboth B."/>
            <person name="vanKuyk P.A."/>
            <person name="Wortman J."/>
            <person name="Dyer P.S."/>
            <person name="Grigoriev I.V."/>
        </authorList>
    </citation>
    <scope>NUCLEOTIDE SEQUENCE [LARGE SCALE GENOMIC DNA]</scope>
    <source>
        <strain evidence="2">CBS 593.65</strain>
    </source>
</reference>